<reference evidence="3" key="1">
    <citation type="journal article" date="2014" name="Front. Microbiol.">
        <title>High frequency of phylogenetically diverse reductive dehalogenase-homologous genes in deep subseafloor sedimentary metagenomes.</title>
        <authorList>
            <person name="Kawai M."/>
            <person name="Futagami T."/>
            <person name="Toyoda A."/>
            <person name="Takaki Y."/>
            <person name="Nishi S."/>
            <person name="Hori S."/>
            <person name="Arai W."/>
            <person name="Tsubouchi T."/>
            <person name="Morono Y."/>
            <person name="Uchiyama I."/>
            <person name="Ito T."/>
            <person name="Fujiyama A."/>
            <person name="Inagaki F."/>
            <person name="Takami H."/>
        </authorList>
    </citation>
    <scope>NUCLEOTIDE SEQUENCE</scope>
    <source>
        <strain evidence="3">Expedition CK06-06</strain>
    </source>
</reference>
<dbReference type="InterPro" id="IPR052899">
    <property type="entry name" value="Class-I_DAHP_synthase"/>
</dbReference>
<sequence length="226" mass="25827">DLWIGAIERLLKEGIKKIAAIHRGFFPFETTSFRNIPKWEVPIELKRNFHELPILCDPSHISGNVNYIKKISQKALDLNMDGLMIETHINPSSALSDSEQQLTPHALEELISKLVIRKSSSSDVGFASLLDKLRNQIDSIDQQYLELLAQRMEIVEKIGSYKKENNVAIFQLDRWEEIIATRMDLAEKIGLDKEFVLNFLKSVHKESIQIQTKVMGDNNENTPSNA</sequence>
<organism evidence="3">
    <name type="scientific">marine sediment metagenome</name>
    <dbReference type="NCBI Taxonomy" id="412755"/>
    <lineage>
        <taxon>unclassified sequences</taxon>
        <taxon>metagenomes</taxon>
        <taxon>ecological metagenomes</taxon>
    </lineage>
</organism>
<dbReference type="InterPro" id="IPR013785">
    <property type="entry name" value="Aldolase_TIM"/>
</dbReference>
<dbReference type="EMBL" id="BARU01007015">
    <property type="protein sequence ID" value="GAH40096.1"/>
    <property type="molecule type" value="Genomic_DNA"/>
</dbReference>
<dbReference type="PROSITE" id="PS51168">
    <property type="entry name" value="CHORISMATE_MUT_2"/>
    <property type="match status" value="1"/>
</dbReference>
<gene>
    <name evidence="3" type="ORF">S03H2_13830</name>
</gene>
<feature type="non-terminal residue" evidence="3">
    <location>
        <position position="1"/>
    </location>
</feature>
<keyword evidence="1" id="KW-0808">Transferase</keyword>
<feature type="domain" description="Chorismate mutase" evidence="2">
    <location>
        <begin position="124"/>
        <end position="215"/>
    </location>
</feature>
<name>X1F394_9ZZZZ</name>
<accession>X1F394</accession>
<evidence type="ECO:0000256" key="1">
    <source>
        <dbReference type="ARBA" id="ARBA00022679"/>
    </source>
</evidence>
<dbReference type="SUPFAM" id="SSF48600">
    <property type="entry name" value="Chorismate mutase II"/>
    <property type="match status" value="1"/>
</dbReference>
<comment type="caution">
    <text evidence="3">The sequence shown here is derived from an EMBL/GenBank/DDBJ whole genome shotgun (WGS) entry which is preliminary data.</text>
</comment>
<dbReference type="GO" id="GO:0016740">
    <property type="term" value="F:transferase activity"/>
    <property type="evidence" value="ECO:0007669"/>
    <property type="project" value="UniProtKB-KW"/>
</dbReference>
<dbReference type="Gene3D" id="1.20.59.10">
    <property type="entry name" value="Chorismate mutase"/>
    <property type="match status" value="1"/>
</dbReference>
<proteinExistence type="predicted"/>
<dbReference type="InterPro" id="IPR036263">
    <property type="entry name" value="Chorismate_II_sf"/>
</dbReference>
<dbReference type="SMART" id="SM00830">
    <property type="entry name" value="CM_2"/>
    <property type="match status" value="1"/>
</dbReference>
<dbReference type="PANTHER" id="PTHR43018">
    <property type="entry name" value="PHOSPHO-2-DEHYDRO-3-DEOXYHEPTONATE ALDOLASE"/>
    <property type="match status" value="1"/>
</dbReference>
<dbReference type="Gene3D" id="3.20.20.70">
    <property type="entry name" value="Aldolase class I"/>
    <property type="match status" value="1"/>
</dbReference>
<evidence type="ECO:0000313" key="3">
    <source>
        <dbReference type="EMBL" id="GAH40096.1"/>
    </source>
</evidence>
<dbReference type="InterPro" id="IPR036979">
    <property type="entry name" value="CM_dom_sf"/>
</dbReference>
<dbReference type="Pfam" id="PF00793">
    <property type="entry name" value="DAHP_synth_1"/>
    <property type="match status" value="1"/>
</dbReference>
<dbReference type="Pfam" id="PF01817">
    <property type="entry name" value="CM_2"/>
    <property type="match status" value="1"/>
</dbReference>
<dbReference type="SUPFAM" id="SSF51569">
    <property type="entry name" value="Aldolase"/>
    <property type="match status" value="1"/>
</dbReference>
<dbReference type="PANTHER" id="PTHR43018:SF1">
    <property type="entry name" value="PROTEIN AROA(G)"/>
    <property type="match status" value="1"/>
</dbReference>
<dbReference type="InterPro" id="IPR002701">
    <property type="entry name" value="CM_II_prokaryot"/>
</dbReference>
<evidence type="ECO:0000259" key="2">
    <source>
        <dbReference type="PROSITE" id="PS51168"/>
    </source>
</evidence>
<dbReference type="GO" id="GO:0004106">
    <property type="term" value="F:chorismate mutase activity"/>
    <property type="evidence" value="ECO:0007669"/>
    <property type="project" value="InterPro"/>
</dbReference>
<dbReference type="InterPro" id="IPR006218">
    <property type="entry name" value="DAHP1/KDSA"/>
</dbReference>
<dbReference type="AlphaFoldDB" id="X1F394"/>
<protein>
    <recommendedName>
        <fullName evidence="2">Chorismate mutase domain-containing protein</fullName>
    </recommendedName>
</protein>
<dbReference type="GO" id="GO:0046417">
    <property type="term" value="P:chorismate metabolic process"/>
    <property type="evidence" value="ECO:0007669"/>
    <property type="project" value="InterPro"/>
</dbReference>